<dbReference type="SUPFAM" id="SSF53756">
    <property type="entry name" value="UDP-Glycosyltransferase/glycogen phosphorylase"/>
    <property type="match status" value="1"/>
</dbReference>
<dbReference type="Pfam" id="PF00534">
    <property type="entry name" value="Glycos_transf_1"/>
    <property type="match status" value="1"/>
</dbReference>
<evidence type="ECO:0000259" key="1">
    <source>
        <dbReference type="Pfam" id="PF00534"/>
    </source>
</evidence>
<name>A0A326RU43_9BACT</name>
<evidence type="ECO:0000313" key="4">
    <source>
        <dbReference type="Proteomes" id="UP000248917"/>
    </source>
</evidence>
<dbReference type="EMBL" id="QKTX01000015">
    <property type="protein sequence ID" value="PZV79128.1"/>
    <property type="molecule type" value="Genomic_DNA"/>
</dbReference>
<gene>
    <name evidence="3" type="ORF">CLV31_11588</name>
</gene>
<dbReference type="Gene3D" id="3.40.50.2000">
    <property type="entry name" value="Glycogen Phosphorylase B"/>
    <property type="match status" value="2"/>
</dbReference>
<proteinExistence type="predicted"/>
<dbReference type="Pfam" id="PF13439">
    <property type="entry name" value="Glyco_transf_4"/>
    <property type="match status" value="1"/>
</dbReference>
<feature type="domain" description="Glycosyl transferase family 1" evidence="1">
    <location>
        <begin position="192"/>
        <end position="347"/>
    </location>
</feature>
<dbReference type="AlphaFoldDB" id="A0A326RU43"/>
<organism evidence="3 4">
    <name type="scientific">Algoriphagus aquaeductus</name>
    <dbReference type="NCBI Taxonomy" id="475299"/>
    <lineage>
        <taxon>Bacteria</taxon>
        <taxon>Pseudomonadati</taxon>
        <taxon>Bacteroidota</taxon>
        <taxon>Cytophagia</taxon>
        <taxon>Cytophagales</taxon>
        <taxon>Cyclobacteriaceae</taxon>
        <taxon>Algoriphagus</taxon>
    </lineage>
</organism>
<accession>A0A326RU43</accession>
<dbReference type="RefSeq" id="WP_111394391.1">
    <property type="nucleotide sequence ID" value="NZ_QKTX01000015.1"/>
</dbReference>
<sequence length="381" mass="43027">MHICFLTNEYPRHGIAHGGIGSFLKVFCPALVRSGHKVSVINGTTGPREIIQIEGVTIIYTPFSRTKGLGWYLNNRAVDREIEILNKETPIDILEGSEMSFSFVTKRKNIVYLIRLHGGHNFFAEGEKREVSKWKSFQEKRSFKKADCFIGVSDYVVKHTSKFLPLGSKPVQVIKNPINLTVFEENGFDKIDPYNLVFAGTIVEKKGIRQLCEAIPKVLSKFPQVKLNVYGRDWKDSKGNSYLKKLMGTIPDKVKPQIVFHGPVNQQQLPEVFRTAHVCVFPSHVETLGLVALEAMATGRAVIYTKEGPGPEVIEDGVSGWLCDPFNPEDIADKIIEVLSDEKEMKRRALEGLKKVKTEFDIETILADNIIFYLKMIKSNK</sequence>
<reference evidence="3 4" key="1">
    <citation type="submission" date="2018-06" db="EMBL/GenBank/DDBJ databases">
        <title>Genomic Encyclopedia of Archaeal and Bacterial Type Strains, Phase II (KMG-II): from individual species to whole genera.</title>
        <authorList>
            <person name="Goeker M."/>
        </authorList>
    </citation>
    <scope>NUCLEOTIDE SEQUENCE [LARGE SCALE GENOMIC DNA]</scope>
    <source>
        <strain evidence="3 4">T4</strain>
    </source>
</reference>
<dbReference type="Proteomes" id="UP000248917">
    <property type="component" value="Unassembled WGS sequence"/>
</dbReference>
<dbReference type="OrthoDB" id="502646at2"/>
<protein>
    <submittedName>
        <fullName evidence="3">Glycosyltransferase involved in cell wall biosynthesis</fullName>
    </submittedName>
</protein>
<evidence type="ECO:0000313" key="3">
    <source>
        <dbReference type="EMBL" id="PZV79128.1"/>
    </source>
</evidence>
<comment type="caution">
    <text evidence="3">The sequence shown here is derived from an EMBL/GenBank/DDBJ whole genome shotgun (WGS) entry which is preliminary data.</text>
</comment>
<dbReference type="InterPro" id="IPR001296">
    <property type="entry name" value="Glyco_trans_1"/>
</dbReference>
<feature type="domain" description="Glycosyltransferase subfamily 4-like N-terminal" evidence="2">
    <location>
        <begin position="18"/>
        <end position="181"/>
    </location>
</feature>
<keyword evidence="3" id="KW-0808">Transferase</keyword>
<keyword evidence="4" id="KW-1185">Reference proteome</keyword>
<dbReference type="InterPro" id="IPR028098">
    <property type="entry name" value="Glyco_trans_4-like_N"/>
</dbReference>
<dbReference type="PANTHER" id="PTHR12526">
    <property type="entry name" value="GLYCOSYLTRANSFERASE"/>
    <property type="match status" value="1"/>
</dbReference>
<dbReference type="CDD" id="cd03801">
    <property type="entry name" value="GT4_PimA-like"/>
    <property type="match status" value="1"/>
</dbReference>
<evidence type="ECO:0000259" key="2">
    <source>
        <dbReference type="Pfam" id="PF13439"/>
    </source>
</evidence>
<dbReference type="GO" id="GO:0016757">
    <property type="term" value="F:glycosyltransferase activity"/>
    <property type="evidence" value="ECO:0007669"/>
    <property type="project" value="InterPro"/>
</dbReference>